<keyword evidence="5" id="KW-0732">Signal</keyword>
<dbReference type="Gene3D" id="3.20.20.80">
    <property type="entry name" value="Glycosidases"/>
    <property type="match status" value="1"/>
</dbReference>
<dbReference type="VEuPathDB" id="FungiDB:TSTA_062890"/>
<evidence type="ECO:0000256" key="1">
    <source>
        <dbReference type="ARBA" id="ARBA00005641"/>
    </source>
</evidence>
<evidence type="ECO:0000313" key="8">
    <source>
        <dbReference type="Proteomes" id="UP000001745"/>
    </source>
</evidence>
<keyword evidence="8" id="KW-1185">Reference proteome</keyword>
<dbReference type="InterPro" id="IPR001547">
    <property type="entry name" value="Glyco_hydro_5"/>
</dbReference>
<evidence type="ECO:0000256" key="3">
    <source>
        <dbReference type="ARBA" id="ARBA00023295"/>
    </source>
</evidence>
<protein>
    <submittedName>
        <fullName evidence="7">Cellulase family protein</fullName>
    </submittedName>
</protein>
<dbReference type="PANTHER" id="PTHR31263:SF0">
    <property type="entry name" value="CELLULASE FAMILY PROTEIN (AFU_ORTHOLOGUE AFUA_5G14560)"/>
    <property type="match status" value="1"/>
</dbReference>
<proteinExistence type="inferred from homology"/>
<dbReference type="PANTHER" id="PTHR31263">
    <property type="entry name" value="CELLULASE FAMILY PROTEIN (AFU_ORTHOLOGUE AFUA_5G14560)"/>
    <property type="match status" value="1"/>
</dbReference>
<evidence type="ECO:0000256" key="2">
    <source>
        <dbReference type="ARBA" id="ARBA00022801"/>
    </source>
</evidence>
<dbReference type="eggNOG" id="ENOG502S659">
    <property type="taxonomic scope" value="Eukaryota"/>
</dbReference>
<comment type="similarity">
    <text evidence="1 4">Belongs to the glycosyl hydrolase 5 (cellulase A) family.</text>
</comment>
<dbReference type="SUPFAM" id="SSF51445">
    <property type="entry name" value="(Trans)glycosidases"/>
    <property type="match status" value="1"/>
</dbReference>
<feature type="signal peptide" evidence="5">
    <location>
        <begin position="1"/>
        <end position="20"/>
    </location>
</feature>
<evidence type="ECO:0000259" key="6">
    <source>
        <dbReference type="Pfam" id="PF00150"/>
    </source>
</evidence>
<name>B8LXY7_TALSN</name>
<dbReference type="Proteomes" id="UP000001745">
    <property type="component" value="Unassembled WGS sequence"/>
</dbReference>
<reference evidence="8" key="1">
    <citation type="journal article" date="2015" name="Genome Announc.">
        <title>Genome sequence of the AIDS-associated pathogen Penicillium marneffei (ATCC18224) and its near taxonomic relative Talaromyces stipitatus (ATCC10500).</title>
        <authorList>
            <person name="Nierman W.C."/>
            <person name="Fedorova-Abrams N.D."/>
            <person name="Andrianopoulos A."/>
        </authorList>
    </citation>
    <scope>NUCLEOTIDE SEQUENCE [LARGE SCALE GENOMIC DNA]</scope>
    <source>
        <strain evidence="8">ATCC 10500 / CBS 375.48 / QM 6759 / NRRL 1006</strain>
    </source>
</reference>
<evidence type="ECO:0000313" key="7">
    <source>
        <dbReference type="EMBL" id="EED22802.1"/>
    </source>
</evidence>
<dbReference type="HOGENOM" id="CLU_039562_0_0_1"/>
<dbReference type="RefSeq" id="XP_002340189.1">
    <property type="nucleotide sequence ID" value="XM_002340148.1"/>
</dbReference>
<dbReference type="STRING" id="441959.B8LXY7"/>
<feature type="domain" description="Glycoside hydrolase family 5" evidence="6">
    <location>
        <begin position="57"/>
        <end position="364"/>
    </location>
</feature>
<dbReference type="GO" id="GO:0004553">
    <property type="term" value="F:hydrolase activity, hydrolyzing O-glycosyl compounds"/>
    <property type="evidence" value="ECO:0007669"/>
    <property type="project" value="InterPro"/>
</dbReference>
<dbReference type="GeneID" id="8107308"/>
<dbReference type="OMA" id="CCNLDDG"/>
<dbReference type="Pfam" id="PF00150">
    <property type="entry name" value="Cellulase"/>
    <property type="match status" value="1"/>
</dbReference>
<evidence type="ECO:0000256" key="5">
    <source>
        <dbReference type="SAM" id="SignalP"/>
    </source>
</evidence>
<keyword evidence="2 4" id="KW-0378">Hydrolase</keyword>
<keyword evidence="3 4" id="KW-0326">Glycosidase</keyword>
<gene>
    <name evidence="7" type="ORF">TSTA_062890</name>
</gene>
<dbReference type="InParanoid" id="B8LXY7"/>
<dbReference type="OrthoDB" id="442731at2759"/>
<feature type="chain" id="PRO_5002874577" evidence="5">
    <location>
        <begin position="21"/>
        <end position="416"/>
    </location>
</feature>
<dbReference type="PhylomeDB" id="B8LXY7"/>
<dbReference type="InterPro" id="IPR017853">
    <property type="entry name" value="GH"/>
</dbReference>
<evidence type="ECO:0000256" key="4">
    <source>
        <dbReference type="RuleBase" id="RU361153"/>
    </source>
</evidence>
<dbReference type="EMBL" id="EQ962652">
    <property type="protein sequence ID" value="EED22802.1"/>
    <property type="molecule type" value="Genomic_DNA"/>
</dbReference>
<sequence length="416" mass="45993">MFGLKSLIAGLLLSPLQTLAQLHTSSRWILDADNNRVKLRCINWAGHIDLRIPEGLNKQPIDTITTWIADNGFNCVRLTYSIDMALDPEQSVSDSFTAAGTAWDVQSEMTDAYNAAVARNPFLSGASTLDTFAIVIDSLESKGVMTILDNHVSKASWCCNLTDGNGWWDTASGYIASNSRYFNTTEWLAGLDAMATFARSHPGVVGMSIRNELRPFPLLQDLTHSDWYNYVTQGALTVHNANPDVLIIIGGSQSATDLSFIRNSNLDFSQWAGKHVWEFHAYSFTVTFPGNTDCMVASAEYGLFDGFLLTQDKSYTAPLLLSEFGVGQSGGSNSGLSDSDYNYLQCLVQYMESNDAEWSVWAVQGSYYIRDGTVDYDETWGLLNHEWSGWRNGNFSGLLVVLTLTVLVHPMLNKPT</sequence>
<dbReference type="GO" id="GO:0000272">
    <property type="term" value="P:polysaccharide catabolic process"/>
    <property type="evidence" value="ECO:0007669"/>
    <property type="project" value="InterPro"/>
</dbReference>
<accession>B8LXY7</accession>
<organism evidence="7 8">
    <name type="scientific">Talaromyces stipitatus (strain ATCC 10500 / CBS 375.48 / QM 6759 / NRRL 1006)</name>
    <name type="common">Penicillium stipitatum</name>
    <dbReference type="NCBI Taxonomy" id="441959"/>
    <lineage>
        <taxon>Eukaryota</taxon>
        <taxon>Fungi</taxon>
        <taxon>Dikarya</taxon>
        <taxon>Ascomycota</taxon>
        <taxon>Pezizomycotina</taxon>
        <taxon>Eurotiomycetes</taxon>
        <taxon>Eurotiomycetidae</taxon>
        <taxon>Eurotiales</taxon>
        <taxon>Trichocomaceae</taxon>
        <taxon>Talaromyces</taxon>
        <taxon>Talaromyces sect. Talaromyces</taxon>
    </lineage>
</organism>
<dbReference type="AlphaFoldDB" id="B8LXY7"/>